<gene>
    <name evidence="1" type="ORF">QJ521_03675</name>
</gene>
<proteinExistence type="predicted"/>
<accession>A0AAW6U422</accession>
<dbReference type="RefSeq" id="WP_282839075.1">
    <property type="nucleotide sequence ID" value="NZ_JASCXW010000008.1"/>
</dbReference>
<dbReference type="PROSITE" id="PS51257">
    <property type="entry name" value="PROKAR_LIPOPROTEIN"/>
    <property type="match status" value="1"/>
</dbReference>
<reference evidence="1" key="1">
    <citation type="submission" date="2023-05" db="EMBL/GenBank/DDBJ databases">
        <title>Mariniplasma microaerophilum sp. nov., a novel anaerobic mollicute isolated from terrestrial mud volcano, Taman Peninsula, Russia.</title>
        <authorList>
            <person name="Khomyakova M.A."/>
            <person name="Merkel A.Y."/>
            <person name="Slobodkin A.I."/>
        </authorList>
    </citation>
    <scope>NUCLEOTIDE SEQUENCE</scope>
    <source>
        <strain evidence="1">M4Ah</strain>
    </source>
</reference>
<evidence type="ECO:0000313" key="2">
    <source>
        <dbReference type="Proteomes" id="UP001431532"/>
    </source>
</evidence>
<comment type="caution">
    <text evidence="1">The sequence shown here is derived from an EMBL/GenBank/DDBJ whole genome shotgun (WGS) entry which is preliminary data.</text>
</comment>
<sequence>MNQLRNIRKLAIIVLILTGLLTLAACKSGEKTPYGSISDDPYLTIGDIVVTEKELYDQLRLQGASVLATMVDEKIFAEELVTVKGLLASGDENLNKYLDETINNAIHGGTNLESLEKMYNENPERWVRNIEQFADSLYLLDNSIDITSVISSIQGLSGKYEGYSSIPVLVERYGLRVTQRYYAQQILEEEVIDADHTNYIKEADLVNSYKNSMQGRYDVNALVVRFINLNEANAALYQASIKSDSRGLWYKIPDIRILPGDPGYIDLNDLSQTGFGHVKSILENLNILGKLGANFEDRDQITVADFENYYKQYSISTSRDTGLADEALTTAQVKAEFVNIYNMLNPASQVEVNVDGDIVGVGGSTFDSTITYDDLNVQNSSLRIHVYTTLTAEAKMDDPEDVSAGKPYSARVQTFGSSRYLVFKLDDDSDSEDDILIDDTQNENVMIFGDSQEALDIKAEIYERIFNGKLNNSYISSKVNALYEDLNLNIYDSVLRTFYEQSFGYDGTKNTKSGDVVADISDIEITVDEFYQRLEKSYGINLALDIASNKILMADEKYSITDAEYEDYKSQFEDIISQFSANNFATSGFPASMGREKFLLTAFGARTNTEAVNQLYVYPSLREQYLQDMEGHFGSEDYSIYEKLADLAALHHENFKSITVSHLLVYFDKNGDGTPDNPTEYLESLGEAGAQQVLDGLVNLVELIYNKVGDYRGFTEGLTAMATEFNNSGRILRGSVTPPFDYQIELLWAEYRQLGFYLKFENISSAITNTSNKITGQSVLDPVFYNRAMELHAQLAEIEDDASKFPHLDLYGTVITESALDEVKSSFGWHLILATNVRMTTSAIFSADEDEDGKYVSADGTLNVYNEDSETLTASQIEFFLKEQKTDEGVVLPTVVQTAVNSYLTPVLNRYNNTYMQRELIFKLLEDATWGSAQGEARYEVVREINRRQMNEYLLSSIGVYDQNYDDLFGTWFAILESGL</sequence>
<dbReference type="Proteomes" id="UP001431532">
    <property type="component" value="Unassembled WGS sequence"/>
</dbReference>
<dbReference type="EMBL" id="JASCXW010000008">
    <property type="protein sequence ID" value="MDI6452657.1"/>
    <property type="molecule type" value="Genomic_DNA"/>
</dbReference>
<dbReference type="AlphaFoldDB" id="A0AAW6U422"/>
<organism evidence="1 2">
    <name type="scientific">Peloplasma aerotolerans</name>
    <dbReference type="NCBI Taxonomy" id="3044389"/>
    <lineage>
        <taxon>Bacteria</taxon>
        <taxon>Bacillati</taxon>
        <taxon>Mycoplasmatota</taxon>
        <taxon>Mollicutes</taxon>
        <taxon>Acholeplasmatales</taxon>
        <taxon>Acholeplasmataceae</taxon>
        <taxon>Peloplasma</taxon>
    </lineage>
</organism>
<name>A0AAW6U422_9MOLU</name>
<evidence type="ECO:0000313" key="1">
    <source>
        <dbReference type="EMBL" id="MDI6452657.1"/>
    </source>
</evidence>
<protein>
    <submittedName>
        <fullName evidence="1">Uncharacterized protein</fullName>
    </submittedName>
</protein>
<keyword evidence="2" id="KW-1185">Reference proteome</keyword>